<dbReference type="GO" id="GO:0019934">
    <property type="term" value="P:cGMP-mediated signaling"/>
    <property type="evidence" value="ECO:0007669"/>
    <property type="project" value="TreeGrafter"/>
</dbReference>
<dbReference type="InterPro" id="IPR029787">
    <property type="entry name" value="Nucleotide_cyclase"/>
</dbReference>
<dbReference type="PROSITE" id="PS00452">
    <property type="entry name" value="GUANYLATE_CYCLASE_1"/>
    <property type="match status" value="1"/>
</dbReference>
<comment type="similarity">
    <text evidence="3">Belongs to the adenylyl cyclase class-4/guanylyl cyclase family.</text>
</comment>
<dbReference type="CDD" id="cd07302">
    <property type="entry name" value="CHD"/>
    <property type="match status" value="2"/>
</dbReference>
<keyword evidence="7" id="KW-1185">Reference proteome</keyword>
<organism evidence="6 7">
    <name type="scientific">Pythium oligandrum</name>
    <name type="common">Mycoparasitic fungus</name>
    <dbReference type="NCBI Taxonomy" id="41045"/>
    <lineage>
        <taxon>Eukaryota</taxon>
        <taxon>Sar</taxon>
        <taxon>Stramenopiles</taxon>
        <taxon>Oomycota</taxon>
        <taxon>Peronosporomycetes</taxon>
        <taxon>Pythiales</taxon>
        <taxon>Pythiaceae</taxon>
        <taxon>Pythium</taxon>
    </lineage>
</organism>
<dbReference type="PANTHER" id="PTHR45655:SF13">
    <property type="entry name" value="SOLUBLE GUANYLATE CYCLASE GCY-32-RELATED"/>
    <property type="match status" value="1"/>
</dbReference>
<proteinExistence type="inferred from homology"/>
<evidence type="ECO:0000256" key="2">
    <source>
        <dbReference type="ARBA" id="ARBA00023239"/>
    </source>
</evidence>
<dbReference type="EMBL" id="SPLM01000145">
    <property type="protein sequence ID" value="TMW56709.1"/>
    <property type="molecule type" value="Genomic_DNA"/>
</dbReference>
<feature type="transmembrane region" description="Helical" evidence="4">
    <location>
        <begin position="132"/>
        <end position="153"/>
    </location>
</feature>
<feature type="transmembrane region" description="Helical" evidence="4">
    <location>
        <begin position="70"/>
        <end position="87"/>
    </location>
</feature>
<keyword evidence="1" id="KW-0547">Nucleotide-binding</keyword>
<dbReference type="SMART" id="SM00044">
    <property type="entry name" value="CYCc"/>
    <property type="match status" value="2"/>
</dbReference>
<dbReference type="SUPFAM" id="SSF55073">
    <property type="entry name" value="Nucleotide cyclase"/>
    <property type="match status" value="2"/>
</dbReference>
<feature type="domain" description="Guanylate cyclase" evidence="5">
    <location>
        <begin position="790"/>
        <end position="919"/>
    </location>
</feature>
<dbReference type="GO" id="GO:0000166">
    <property type="term" value="F:nucleotide binding"/>
    <property type="evidence" value="ECO:0007669"/>
    <property type="project" value="UniProtKB-KW"/>
</dbReference>
<gene>
    <name evidence="6" type="ORF">Poli38472_006719</name>
</gene>
<feature type="transmembrane region" description="Helical" evidence="4">
    <location>
        <begin position="717"/>
        <end position="736"/>
    </location>
</feature>
<feature type="domain" description="Guanylate cyclase" evidence="5">
    <location>
        <begin position="293"/>
        <end position="421"/>
    </location>
</feature>
<dbReference type="InterPro" id="IPR001054">
    <property type="entry name" value="A/G_cyclase"/>
</dbReference>
<protein>
    <recommendedName>
        <fullName evidence="5">Guanylate cyclase domain-containing protein</fullName>
    </recommendedName>
</protein>
<dbReference type="GO" id="GO:0004383">
    <property type="term" value="F:guanylate cyclase activity"/>
    <property type="evidence" value="ECO:0007669"/>
    <property type="project" value="TreeGrafter"/>
</dbReference>
<dbReference type="GO" id="GO:0070482">
    <property type="term" value="P:response to oxygen levels"/>
    <property type="evidence" value="ECO:0007669"/>
    <property type="project" value="TreeGrafter"/>
</dbReference>
<keyword evidence="4" id="KW-1133">Transmembrane helix</keyword>
<dbReference type="OrthoDB" id="432756at2759"/>
<name>A0A8K1C532_PYTOL</name>
<dbReference type="AlphaFoldDB" id="A0A8K1C532"/>
<evidence type="ECO:0000313" key="7">
    <source>
        <dbReference type="Proteomes" id="UP000794436"/>
    </source>
</evidence>
<feature type="transmembrane region" description="Helical" evidence="4">
    <location>
        <begin position="691"/>
        <end position="711"/>
    </location>
</feature>
<keyword evidence="4" id="KW-0472">Membrane</keyword>
<evidence type="ECO:0000259" key="5">
    <source>
        <dbReference type="PROSITE" id="PS50125"/>
    </source>
</evidence>
<evidence type="ECO:0000256" key="1">
    <source>
        <dbReference type="ARBA" id="ARBA00022741"/>
    </source>
</evidence>
<dbReference type="Pfam" id="PF00211">
    <property type="entry name" value="Guanylate_cyc"/>
    <property type="match status" value="2"/>
</dbReference>
<reference evidence="6" key="1">
    <citation type="submission" date="2019-03" db="EMBL/GenBank/DDBJ databases">
        <title>Long read genome sequence of the mycoparasitic Pythium oligandrum ATCC 38472 isolated from sugarbeet rhizosphere.</title>
        <authorList>
            <person name="Gaulin E."/>
        </authorList>
    </citation>
    <scope>NUCLEOTIDE SEQUENCE</scope>
    <source>
        <strain evidence="6">ATCC 38472_TT</strain>
    </source>
</reference>
<comment type="caution">
    <text evidence="6">The sequence shown here is derived from an EMBL/GenBank/DDBJ whole genome shotgun (WGS) entry which is preliminary data.</text>
</comment>
<dbReference type="GO" id="GO:0008074">
    <property type="term" value="C:guanylate cyclase complex, soluble"/>
    <property type="evidence" value="ECO:0007669"/>
    <property type="project" value="TreeGrafter"/>
</dbReference>
<evidence type="ECO:0000256" key="4">
    <source>
        <dbReference type="SAM" id="Phobius"/>
    </source>
</evidence>
<feature type="transmembrane region" description="Helical" evidence="4">
    <location>
        <begin position="99"/>
        <end position="120"/>
    </location>
</feature>
<accession>A0A8K1C532</accession>
<keyword evidence="4" id="KW-0812">Transmembrane</keyword>
<dbReference type="InterPro" id="IPR018297">
    <property type="entry name" value="A/G_cyclase_CS"/>
</dbReference>
<feature type="transmembrane region" description="Helical" evidence="4">
    <location>
        <begin position="174"/>
        <end position="193"/>
    </location>
</feature>
<evidence type="ECO:0000313" key="6">
    <source>
        <dbReference type="EMBL" id="TMW56709.1"/>
    </source>
</evidence>
<dbReference type="Gene3D" id="3.30.70.1230">
    <property type="entry name" value="Nucleotide cyclase"/>
    <property type="match status" value="2"/>
</dbReference>
<dbReference type="Proteomes" id="UP000794436">
    <property type="component" value="Unassembled WGS sequence"/>
</dbReference>
<evidence type="ECO:0000256" key="3">
    <source>
        <dbReference type="RuleBase" id="RU000405"/>
    </source>
</evidence>
<sequence>MTATVPFYGNKVHPSPTFMAESDSSSSTSNATGNRKRADMQIFPLRFRDSSLDEIFCKHFNVYVLKKVRFANQIVIFLNSGLLLGQYTTHPLAAKSSIFASRLALIVSAICFYVISYLAWFPRHLDRIIVVYYVLHGLLLMFPRLFFLVDYWSEEENDELIRRTLFSSQKSVQMMLLIYFLVLFNASGMRFTAATICAICHECFKGFFVVVFCKHCALQQLESTIGFAMMAFCMLSSYYSERYVRTEFVERLSVAEDRKRRDDLLETMLPVHIKDNLKQKRTDELAEYYEEVSILFCYVSNFQALSKHASAIDLVKLINRIVFCFDKATDVRGVYKVEAIAETYMCAAGVPYKDPYHCEKIADMALTMMRIQDTEQWTFNGVEIQLQIGIHSGPVVAGVVGSKTYSYHLFGDTVNTSSRICSSSAPGKIQISERTRQLLARSGCYLVSERGMMNLKGKGMVRLHWLEGKVSTPRLEHTDLFQSFEGAVEDSIRAEVLTYSPHHRSDDYIGYMNAVEISSSTLQFQSKFRRRHTRSRTIVAPKELDLKDIVGTAGEMESVFRMDHDQESIPQLMTATQTLAVVCGMSIVTQLYNQTQVTTQGTLKYIINAAMMMGSLAAVYYIRKHLSSFRRVKERASTIGSVISALLFDVQLLLQDSANEGPTSLTLHYLEINIVSAVAFGLAIRLRYRNAVLVNLLSLVVYVGLNLHRRVETSYEMTENCILFFFVILLVGHFAYKREFGLRNDFLLKCTLRLEKQKCEDLLANMLPSPQYAEALMQQSTVVDELAEVTLLYSDMVGFTTLGATLRPGDICVLLNKIYSAFDKHLDPFGVYKMDTVGDAFIVIGGLPNHKSEKNHAAAIAAFAIEMLHEIDRFCEEAKVSIQMRIGLHTGKVVGGVVGIKKPRYLIWGHHTVIANLMESRGTPGRIQVSEDTYQHLRSCPEFHLEERIGRVQIGENEAMRTYFLTKDHQSVKSKVINRYLQERPMLNSIALAQLRSCLQLPENSPLSKQFEAARPALDHTRSFVDIIGKR</sequence>
<dbReference type="PROSITE" id="PS50125">
    <property type="entry name" value="GUANYLATE_CYCLASE_2"/>
    <property type="match status" value="2"/>
</dbReference>
<dbReference type="PANTHER" id="PTHR45655">
    <property type="entry name" value="GUANYLATE CYCLASE SOLUBLE SUBUNIT BETA-2"/>
    <property type="match status" value="1"/>
</dbReference>
<keyword evidence="2 3" id="KW-0456">Lyase</keyword>